<protein>
    <submittedName>
        <fullName evidence="2">Uncharacterized protein</fullName>
    </submittedName>
</protein>
<accession>A0A365NJA6</accession>
<dbReference type="EMBL" id="PKMI01000008">
    <property type="protein sequence ID" value="RBA20909.1"/>
    <property type="molecule type" value="Genomic_DNA"/>
</dbReference>
<reference evidence="2 3" key="1">
    <citation type="submission" date="2017-12" db="EMBL/GenBank/DDBJ databases">
        <title>Genome sequence of the mycotoxigenic crop pathogen Fusarium proliferatum, strain ITEM 2341 from Date Palm.</title>
        <authorList>
            <person name="Almiman B.F."/>
            <person name="Shittu T.A."/>
            <person name="Muthumeenakshi S."/>
            <person name="Baroncelli R."/>
            <person name="Sreenivasaprasada S."/>
        </authorList>
    </citation>
    <scope>NUCLEOTIDE SEQUENCE [LARGE SCALE GENOMIC DNA]</scope>
    <source>
        <strain evidence="2 3">ITEM 2341</strain>
    </source>
</reference>
<sequence length="209" mass="21180">MYFSNIVVGALAAQAMSGDRRPTPALAGKFAALMAAAALPVSGVPVIGLIEPRSPEILVLGGGGQQNQGQQDGNDDAQDDAQDEQDDQNEQDDEDAQDNQDDQDGQNGGGRQGRGGRNGNNGNGQGNGNGQDQGNGGNQNNGGNQGDQATATESLATAVDTATNVATDVGAIQSRIANETVTTRINLQDDLSGMILGLTGAGHRRAGLG</sequence>
<organism evidence="2 3">
    <name type="scientific">Gibberella intermedia</name>
    <name type="common">Bulb rot disease fungus</name>
    <name type="synonym">Fusarium proliferatum</name>
    <dbReference type="NCBI Taxonomy" id="948311"/>
    <lineage>
        <taxon>Eukaryota</taxon>
        <taxon>Fungi</taxon>
        <taxon>Dikarya</taxon>
        <taxon>Ascomycota</taxon>
        <taxon>Pezizomycotina</taxon>
        <taxon>Sordariomycetes</taxon>
        <taxon>Hypocreomycetidae</taxon>
        <taxon>Hypocreales</taxon>
        <taxon>Nectriaceae</taxon>
        <taxon>Fusarium</taxon>
        <taxon>Fusarium fujikuroi species complex</taxon>
    </lineage>
</organism>
<evidence type="ECO:0000313" key="3">
    <source>
        <dbReference type="Proteomes" id="UP000251714"/>
    </source>
</evidence>
<proteinExistence type="predicted"/>
<evidence type="ECO:0000256" key="1">
    <source>
        <dbReference type="SAM" id="MobiDB-lite"/>
    </source>
</evidence>
<gene>
    <name evidence="2" type="ORF">FPRO05_08356</name>
</gene>
<evidence type="ECO:0000313" key="2">
    <source>
        <dbReference type="EMBL" id="RBA20909.1"/>
    </source>
</evidence>
<feature type="compositionally biased region" description="Gly residues" evidence="1">
    <location>
        <begin position="106"/>
        <end position="145"/>
    </location>
</feature>
<comment type="caution">
    <text evidence="2">The sequence shown here is derived from an EMBL/GenBank/DDBJ whole genome shotgun (WGS) entry which is preliminary data.</text>
</comment>
<feature type="compositionally biased region" description="Acidic residues" evidence="1">
    <location>
        <begin position="73"/>
        <end position="104"/>
    </location>
</feature>
<dbReference type="Proteomes" id="UP000251714">
    <property type="component" value="Unassembled WGS sequence"/>
</dbReference>
<name>A0A365NJA6_GIBIN</name>
<dbReference type="AlphaFoldDB" id="A0A365NJA6"/>
<feature type="region of interest" description="Disordered" evidence="1">
    <location>
        <begin position="58"/>
        <end position="148"/>
    </location>
</feature>